<feature type="region of interest" description="Disordered" evidence="1">
    <location>
        <begin position="13"/>
        <end position="46"/>
    </location>
</feature>
<reference evidence="2" key="1">
    <citation type="submission" date="2022-10" db="EMBL/GenBank/DDBJ databases">
        <authorList>
            <person name="Koch H."/>
        </authorList>
    </citation>
    <scope>NUCLEOTIDE SEQUENCE</scope>
    <source>
        <strain evidence="2">DNF</strain>
    </source>
</reference>
<dbReference type="RefSeq" id="WP_289268138.1">
    <property type="nucleotide sequence ID" value="NZ_OX365700.1"/>
</dbReference>
<evidence type="ECO:0000256" key="1">
    <source>
        <dbReference type="SAM" id="MobiDB-lite"/>
    </source>
</evidence>
<protein>
    <recommendedName>
        <fullName evidence="4">DUF3987 domain-containing protein</fullName>
    </recommendedName>
</protein>
<gene>
    <name evidence="2" type="ORF">DNFV4_01619</name>
</gene>
<proteinExistence type="predicted"/>
<evidence type="ECO:0000313" key="2">
    <source>
        <dbReference type="EMBL" id="CAI4031191.1"/>
    </source>
</evidence>
<feature type="compositionally biased region" description="Basic and acidic residues" evidence="1">
    <location>
        <begin position="13"/>
        <end position="33"/>
    </location>
</feature>
<evidence type="ECO:0000313" key="3">
    <source>
        <dbReference type="Proteomes" id="UP001179121"/>
    </source>
</evidence>
<dbReference type="AlphaFoldDB" id="A0AA86MY39"/>
<dbReference type="KEGG" id="nti:DNFV4_01619"/>
<dbReference type="Proteomes" id="UP001179121">
    <property type="component" value="Chromosome"/>
</dbReference>
<dbReference type="EMBL" id="OX365700">
    <property type="protein sequence ID" value="CAI4031191.1"/>
    <property type="molecule type" value="Genomic_DNA"/>
</dbReference>
<keyword evidence="3" id="KW-1185">Reference proteome</keyword>
<name>A0AA86MY39_9BACT</name>
<evidence type="ECO:0008006" key="4">
    <source>
        <dbReference type="Google" id="ProtNLM"/>
    </source>
</evidence>
<sequence length="461" mass="50497">MNGSQRFEAACRQFEDSQRKEQAAMGLMDHDPEQDASSTNTPVPDEWPVLDQAALYGLAGEMVKLIEPHTEADPIALLVSCLAEVGTMLNRAPHLILDGSYHPLIFWPVLVGQTSKSRKGTAGKRINTVLSLADDSWTRGEYRGTLSSGEGLAFAVRDAQYKEEPIKEKGRLIGETVTICLDPGVEDKRLFLVQTEFGAVLRVMAREGNSLSGVLRDAWDGLSLAPMTKANRIRATDPHIGIVGHVTRDELLRNLTDTECSNGFGNRFVWFVVRRSKELPFPSVPDETVLRTLAEELGRVIRRGRTIGALGLSPSARDGWKAIYHDLSADRPGLAGALLARGEAHVMRLSALYAVLDGQTDINLVHLEAASALWQYAEASSRLIFGDSTGDPVADAILRAVRTSGEVSDSQVSDLFSRNVSGHRLERAKTILATAGLIHWDTIKTDGRSRKVWRPGTKKTN</sequence>
<accession>A0AA86MY39</accession>
<organism evidence="2 3">
    <name type="scientific">Nitrospira tepida</name>
    <dbReference type="NCBI Taxonomy" id="2973512"/>
    <lineage>
        <taxon>Bacteria</taxon>
        <taxon>Pseudomonadati</taxon>
        <taxon>Nitrospirota</taxon>
        <taxon>Nitrospiria</taxon>
        <taxon>Nitrospirales</taxon>
        <taxon>Nitrospiraceae</taxon>
        <taxon>Nitrospira</taxon>
    </lineage>
</organism>